<protein>
    <submittedName>
        <fullName evidence="1">Predicted protein</fullName>
    </submittedName>
</protein>
<gene>
    <name evidence="1" type="ORF">LACBIDRAFT_309845</name>
</gene>
<evidence type="ECO:0000313" key="1">
    <source>
        <dbReference type="EMBL" id="EDR02166.1"/>
    </source>
</evidence>
<proteinExistence type="predicted"/>
<name>B0DT63_LACBS</name>
<accession>B0DT63</accession>
<organism evidence="2">
    <name type="scientific">Laccaria bicolor (strain S238N-H82 / ATCC MYA-4686)</name>
    <name type="common">Bicoloured deceiver</name>
    <name type="synonym">Laccaria laccata var. bicolor</name>
    <dbReference type="NCBI Taxonomy" id="486041"/>
    <lineage>
        <taxon>Eukaryota</taxon>
        <taxon>Fungi</taxon>
        <taxon>Dikarya</taxon>
        <taxon>Basidiomycota</taxon>
        <taxon>Agaricomycotina</taxon>
        <taxon>Agaricomycetes</taxon>
        <taxon>Agaricomycetidae</taxon>
        <taxon>Agaricales</taxon>
        <taxon>Agaricineae</taxon>
        <taxon>Hydnangiaceae</taxon>
        <taxon>Laccaria</taxon>
    </lineage>
</organism>
<sequence>MSSNANPPIFANTEKFDGTNFATWELLIIIVATSRGVLGYLQGTIRNPAPSASPTGALTYMPAPLEIPLPDDTTQWYSSHPSVAEWAMCDAWVRALLLYNTKNPVGLGLKLDGTAAEAWNSLTSQ</sequence>
<dbReference type="GeneID" id="6082800"/>
<dbReference type="InParanoid" id="B0DT63"/>
<dbReference type="EMBL" id="DS547132">
    <property type="protein sequence ID" value="EDR02166.1"/>
    <property type="molecule type" value="Genomic_DNA"/>
</dbReference>
<dbReference type="HOGENOM" id="CLU_135711_0_0_1"/>
<reference evidence="1 2" key="1">
    <citation type="journal article" date="2008" name="Nature">
        <title>The genome of Laccaria bicolor provides insights into mycorrhizal symbiosis.</title>
        <authorList>
            <person name="Martin F."/>
            <person name="Aerts A."/>
            <person name="Ahren D."/>
            <person name="Brun A."/>
            <person name="Danchin E.G.J."/>
            <person name="Duchaussoy F."/>
            <person name="Gibon J."/>
            <person name="Kohler A."/>
            <person name="Lindquist E."/>
            <person name="Pereda V."/>
            <person name="Salamov A."/>
            <person name="Shapiro H.J."/>
            <person name="Wuyts J."/>
            <person name="Blaudez D."/>
            <person name="Buee M."/>
            <person name="Brokstein P."/>
            <person name="Canbaeck B."/>
            <person name="Cohen D."/>
            <person name="Courty P.E."/>
            <person name="Coutinho P.M."/>
            <person name="Delaruelle C."/>
            <person name="Detter J.C."/>
            <person name="Deveau A."/>
            <person name="DiFazio S."/>
            <person name="Duplessis S."/>
            <person name="Fraissinet-Tachet L."/>
            <person name="Lucic E."/>
            <person name="Frey-Klett P."/>
            <person name="Fourrey C."/>
            <person name="Feussner I."/>
            <person name="Gay G."/>
            <person name="Grimwood J."/>
            <person name="Hoegger P.J."/>
            <person name="Jain P."/>
            <person name="Kilaru S."/>
            <person name="Labbe J."/>
            <person name="Lin Y.C."/>
            <person name="Legue V."/>
            <person name="Le Tacon F."/>
            <person name="Marmeisse R."/>
            <person name="Melayah D."/>
            <person name="Montanini B."/>
            <person name="Muratet M."/>
            <person name="Nehls U."/>
            <person name="Niculita-Hirzel H."/>
            <person name="Oudot-Le Secq M.P."/>
            <person name="Peter M."/>
            <person name="Quesneville H."/>
            <person name="Rajashekar B."/>
            <person name="Reich M."/>
            <person name="Rouhier N."/>
            <person name="Schmutz J."/>
            <person name="Yin T."/>
            <person name="Chalot M."/>
            <person name="Henrissat B."/>
            <person name="Kuees U."/>
            <person name="Lucas S."/>
            <person name="Van de Peer Y."/>
            <person name="Podila G.K."/>
            <person name="Polle A."/>
            <person name="Pukkila P.J."/>
            <person name="Richardson P.M."/>
            <person name="Rouze P."/>
            <person name="Sanders I.R."/>
            <person name="Stajich J.E."/>
            <person name="Tunlid A."/>
            <person name="Tuskan G."/>
            <person name="Grigoriev I.V."/>
        </authorList>
    </citation>
    <scope>NUCLEOTIDE SEQUENCE [LARGE SCALE GENOMIC DNA]</scope>
    <source>
        <strain evidence="2">S238N-H82 / ATCC MYA-4686</strain>
    </source>
</reference>
<dbReference type="OrthoDB" id="3054003at2759"/>
<evidence type="ECO:0000313" key="2">
    <source>
        <dbReference type="Proteomes" id="UP000001194"/>
    </source>
</evidence>
<dbReference type="KEGG" id="lbc:LACBIDRAFT_309845"/>
<dbReference type="AlphaFoldDB" id="B0DT63"/>
<keyword evidence="2" id="KW-1185">Reference proteome</keyword>
<dbReference type="RefSeq" id="XP_001887111.1">
    <property type="nucleotide sequence ID" value="XM_001887076.1"/>
</dbReference>
<dbReference type="Proteomes" id="UP000001194">
    <property type="component" value="Unassembled WGS sequence"/>
</dbReference>